<evidence type="ECO:0000313" key="4">
    <source>
        <dbReference type="Proteomes" id="UP000054481"/>
    </source>
</evidence>
<evidence type="ECO:0000256" key="1">
    <source>
        <dbReference type="ARBA" id="ARBA00008563"/>
    </source>
</evidence>
<gene>
    <name evidence="3" type="ORF">HIM_07978</name>
</gene>
<organism evidence="3 4">
    <name type="scientific">Hirsutella minnesotensis 3608</name>
    <dbReference type="NCBI Taxonomy" id="1043627"/>
    <lineage>
        <taxon>Eukaryota</taxon>
        <taxon>Fungi</taxon>
        <taxon>Dikarya</taxon>
        <taxon>Ascomycota</taxon>
        <taxon>Pezizomycotina</taxon>
        <taxon>Sordariomycetes</taxon>
        <taxon>Hypocreomycetidae</taxon>
        <taxon>Hypocreales</taxon>
        <taxon>Ophiocordycipitaceae</taxon>
        <taxon>Hirsutella</taxon>
    </lineage>
</organism>
<dbReference type="PANTHER" id="PTHR21349">
    <property type="entry name" value="50S RIBOSOMAL PROTEIN L21"/>
    <property type="match status" value="1"/>
</dbReference>
<dbReference type="AlphaFoldDB" id="A0A0F8A3Y1"/>
<accession>A0A0F8A3Y1</accession>
<dbReference type="OrthoDB" id="5994at2759"/>
<dbReference type="Proteomes" id="UP000054481">
    <property type="component" value="Unassembled WGS sequence"/>
</dbReference>
<sequence>MSSLLLRPMLRLGATAPRLTPSLTLPLLQRASLNTTNTNTTASTPIVQSLPERHIKNAANPTDGHVRPLAFKKSHPNPPPTPIANSVKELLPILAAQPGHYITVHIHGFPYLVQEGDEVRLPFRMPDVVPGDVLRLDCASVIGSRDYTMKGAPHIDRGLFVCRATVLGTESEPLRIKIKTKRRQRRKKQVKSKHRYTILRISELTINSPSDAIGPIA</sequence>
<dbReference type="GO" id="GO:0003735">
    <property type="term" value="F:structural constituent of ribosome"/>
    <property type="evidence" value="ECO:0007669"/>
    <property type="project" value="TreeGrafter"/>
</dbReference>
<dbReference type="EMBL" id="KQ030544">
    <property type="protein sequence ID" value="KJZ72619.1"/>
    <property type="molecule type" value="Genomic_DNA"/>
</dbReference>
<proteinExistence type="inferred from homology"/>
<dbReference type="PANTHER" id="PTHR21349:SF0">
    <property type="entry name" value="LARGE RIBOSOMAL SUBUNIT PROTEIN BL21M"/>
    <property type="match status" value="1"/>
</dbReference>
<dbReference type="SUPFAM" id="SSF141091">
    <property type="entry name" value="L21p-like"/>
    <property type="match status" value="1"/>
</dbReference>
<dbReference type="InterPro" id="IPR028909">
    <property type="entry name" value="bL21-like"/>
</dbReference>
<evidence type="ECO:0000256" key="2">
    <source>
        <dbReference type="ARBA" id="ARBA00044129"/>
    </source>
</evidence>
<protein>
    <recommendedName>
        <fullName evidence="2">Large ribosomal subunit protein bL21m</fullName>
    </recommendedName>
</protein>
<reference evidence="3 4" key="1">
    <citation type="journal article" date="2014" name="Genome Biol. Evol.">
        <title>Comparative genomics and transcriptomics analyses reveal divergent lifestyle features of nematode endoparasitic fungus Hirsutella minnesotensis.</title>
        <authorList>
            <person name="Lai Y."/>
            <person name="Liu K."/>
            <person name="Zhang X."/>
            <person name="Zhang X."/>
            <person name="Li K."/>
            <person name="Wang N."/>
            <person name="Shu C."/>
            <person name="Wu Y."/>
            <person name="Wang C."/>
            <person name="Bushley K.E."/>
            <person name="Xiang M."/>
            <person name="Liu X."/>
        </authorList>
    </citation>
    <scope>NUCLEOTIDE SEQUENCE [LARGE SCALE GENOMIC DNA]</scope>
    <source>
        <strain evidence="3 4">3608</strain>
    </source>
</reference>
<dbReference type="GO" id="GO:0005762">
    <property type="term" value="C:mitochondrial large ribosomal subunit"/>
    <property type="evidence" value="ECO:0007669"/>
    <property type="project" value="TreeGrafter"/>
</dbReference>
<dbReference type="Pfam" id="PF00829">
    <property type="entry name" value="Ribosomal_L21p"/>
    <property type="match status" value="1"/>
</dbReference>
<evidence type="ECO:0000313" key="3">
    <source>
        <dbReference type="EMBL" id="KJZ72619.1"/>
    </source>
</evidence>
<comment type="similarity">
    <text evidence="1">Belongs to the bacterial ribosomal protein bL21 family.</text>
</comment>
<dbReference type="InterPro" id="IPR036164">
    <property type="entry name" value="bL21-like_sf"/>
</dbReference>
<keyword evidence="4" id="KW-1185">Reference proteome</keyword>
<name>A0A0F8A3Y1_9HYPO</name>